<accession>A0A8K1FY27</accession>
<dbReference type="AlphaFoldDB" id="A0A8K1FY27"/>
<dbReference type="OrthoDB" id="9352756at2759"/>
<feature type="region of interest" description="Disordered" evidence="1">
    <location>
        <begin position="139"/>
        <end position="200"/>
    </location>
</feature>
<dbReference type="EMBL" id="SWJQ01008818">
    <property type="protein sequence ID" value="TRZ04908.1"/>
    <property type="molecule type" value="Genomic_DNA"/>
</dbReference>
<dbReference type="EMBL" id="SWJQ01003109">
    <property type="protein sequence ID" value="TRZ05968.1"/>
    <property type="molecule type" value="Genomic_DNA"/>
</dbReference>
<dbReference type="Proteomes" id="UP000796761">
    <property type="component" value="Unassembled WGS sequence"/>
</dbReference>
<evidence type="ECO:0000313" key="2">
    <source>
        <dbReference type="EMBL" id="TRZ04908.1"/>
    </source>
</evidence>
<proteinExistence type="predicted"/>
<feature type="compositionally biased region" description="Polar residues" evidence="1">
    <location>
        <begin position="142"/>
        <end position="159"/>
    </location>
</feature>
<dbReference type="EMBL" id="SWJQ01001335">
    <property type="protein sequence ID" value="TRZ08497.1"/>
    <property type="molecule type" value="Genomic_DNA"/>
</dbReference>
<protein>
    <submittedName>
        <fullName evidence="4">Uncharacterized protein</fullName>
    </submittedName>
</protein>
<evidence type="ECO:0000256" key="1">
    <source>
        <dbReference type="SAM" id="MobiDB-lite"/>
    </source>
</evidence>
<evidence type="ECO:0000313" key="3">
    <source>
        <dbReference type="EMBL" id="TRZ05968.1"/>
    </source>
</evidence>
<evidence type="ECO:0000313" key="4">
    <source>
        <dbReference type="EMBL" id="TRZ08497.1"/>
    </source>
</evidence>
<evidence type="ECO:0000313" key="5">
    <source>
        <dbReference type="Proteomes" id="UP000796761"/>
    </source>
</evidence>
<sequence>MDADFSASVRLLCSILSKRGEKLKESEIEQLTLWARKKGKLNKPSLLFSATEWKEVGNLVWEATIAGGKDGKITHDLGVVWQKVTHTLQVVTAEKKAALAAIEALEGAEQANPENPSLPSQKPARVAKFFGIGNHPIRSLSAPISPTPQDVLDQVTQAEDLSPRPPRQTENKPEVPWPPKSVGVETGGDSGGAEGGDGQS</sequence>
<reference evidence="4" key="1">
    <citation type="submission" date="2019-04" db="EMBL/GenBank/DDBJ databases">
        <title>Genome assembly of Zosterops borbonicus 15179.</title>
        <authorList>
            <person name="Leroy T."/>
            <person name="Anselmetti Y."/>
            <person name="Tilak M.-K."/>
            <person name="Nabholz B."/>
        </authorList>
    </citation>
    <scope>NUCLEOTIDE SEQUENCE</scope>
    <source>
        <strain evidence="4">HGM_15179</strain>
        <tissue evidence="4">Muscle</tissue>
    </source>
</reference>
<keyword evidence="5" id="KW-1185">Reference proteome</keyword>
<organism evidence="4 5">
    <name type="scientific">Zosterops borbonicus</name>
    <dbReference type="NCBI Taxonomy" id="364589"/>
    <lineage>
        <taxon>Eukaryota</taxon>
        <taxon>Metazoa</taxon>
        <taxon>Chordata</taxon>
        <taxon>Craniata</taxon>
        <taxon>Vertebrata</taxon>
        <taxon>Euteleostomi</taxon>
        <taxon>Archelosauria</taxon>
        <taxon>Archosauria</taxon>
        <taxon>Dinosauria</taxon>
        <taxon>Saurischia</taxon>
        <taxon>Theropoda</taxon>
        <taxon>Coelurosauria</taxon>
        <taxon>Aves</taxon>
        <taxon>Neognathae</taxon>
        <taxon>Neoaves</taxon>
        <taxon>Telluraves</taxon>
        <taxon>Australaves</taxon>
        <taxon>Passeriformes</taxon>
        <taxon>Sylvioidea</taxon>
        <taxon>Zosteropidae</taxon>
        <taxon>Zosterops</taxon>
    </lineage>
</organism>
<gene>
    <name evidence="4" type="ORF">HGM15179_018609</name>
    <name evidence="3" type="ORF">HGM15179_021139</name>
    <name evidence="2" type="ORF">HGM15179_022199</name>
</gene>
<feature type="compositionally biased region" description="Gly residues" evidence="1">
    <location>
        <begin position="185"/>
        <end position="200"/>
    </location>
</feature>
<name>A0A8K1FY27_9PASS</name>
<comment type="caution">
    <text evidence="4">The sequence shown here is derived from an EMBL/GenBank/DDBJ whole genome shotgun (WGS) entry which is preliminary data.</text>
</comment>